<dbReference type="OrthoDB" id="95158at2759"/>
<organism evidence="2 3">
    <name type="scientific">Phytophthora nicotianae (strain INRA-310)</name>
    <name type="common">Phytophthora parasitica</name>
    <dbReference type="NCBI Taxonomy" id="761204"/>
    <lineage>
        <taxon>Eukaryota</taxon>
        <taxon>Sar</taxon>
        <taxon>Stramenopiles</taxon>
        <taxon>Oomycota</taxon>
        <taxon>Peronosporomycetes</taxon>
        <taxon>Peronosporales</taxon>
        <taxon>Peronosporaceae</taxon>
        <taxon>Phytophthora</taxon>
    </lineage>
</organism>
<accession>W2PL24</accession>
<reference evidence="3" key="1">
    <citation type="submission" date="2011-12" db="EMBL/GenBank/DDBJ databases">
        <authorList>
            <consortium name="The Broad Institute Genome Sequencing Platform"/>
            <person name="Russ C."/>
            <person name="Tyler B."/>
            <person name="Panabieres F."/>
            <person name="Shan W."/>
            <person name="Tripathy S."/>
            <person name="Grunwald N."/>
            <person name="Machado M."/>
            <person name="Young S.K."/>
            <person name="Zeng Q."/>
            <person name="Gargeya S."/>
            <person name="Fitzgerald M."/>
            <person name="Haas B."/>
            <person name="Abouelleil A."/>
            <person name="Alvarado L."/>
            <person name="Arachchi H.M."/>
            <person name="Berlin A."/>
            <person name="Chapman S.B."/>
            <person name="Gearin G."/>
            <person name="Goldberg J."/>
            <person name="Griggs A."/>
            <person name="Gujja S."/>
            <person name="Hansen M."/>
            <person name="Heiman D."/>
            <person name="Howarth C."/>
            <person name="Larimer J."/>
            <person name="Lui A."/>
            <person name="MacDonald P.J.P."/>
            <person name="McCowen C."/>
            <person name="Montmayeur A."/>
            <person name="Murphy C."/>
            <person name="Neiman D."/>
            <person name="Pearson M."/>
            <person name="Priest M."/>
            <person name="Roberts A."/>
            <person name="Saif S."/>
            <person name="Shea T."/>
            <person name="Sisk P."/>
            <person name="Stolte C."/>
            <person name="Sykes S."/>
            <person name="Wortman J."/>
            <person name="Nusbaum C."/>
            <person name="Birren B."/>
        </authorList>
    </citation>
    <scope>NUCLEOTIDE SEQUENCE [LARGE SCALE GENOMIC DNA]</scope>
    <source>
        <strain evidence="3">INRA-310</strain>
    </source>
</reference>
<evidence type="ECO:0000313" key="2">
    <source>
        <dbReference type="EMBL" id="ETN00944.1"/>
    </source>
</evidence>
<dbReference type="OMA" id="HEADQTE"/>
<feature type="compositionally biased region" description="Basic and acidic residues" evidence="1">
    <location>
        <begin position="1"/>
        <end position="10"/>
    </location>
</feature>
<proteinExistence type="predicted"/>
<dbReference type="GeneID" id="20186285"/>
<feature type="compositionally biased region" description="Polar residues" evidence="1">
    <location>
        <begin position="92"/>
        <end position="102"/>
    </location>
</feature>
<dbReference type="EMBL" id="KI669631">
    <property type="protein sequence ID" value="ETN00944.1"/>
    <property type="molecule type" value="Genomic_DNA"/>
</dbReference>
<sequence length="414" mass="46425">MTSLPERDPPFRSQSYQDTDLDNHAKKRPRPSHDEFIQHFTASTEPRPRGRPRVSSKTPLSATHEIRRLRAQVASMEEELQKLHSKWTEQLPDSQTLATAQRTAREKHEVTQTEATHNELQGILLQQQLMFATLQSALLHAPLHSTGQDILKALHFNTQLSRDPEERKKALMVHHARSVASIPSAVDKIAQVAIDKALAHRKGADIDKPATPLSQIDITGLHEAISRYFDDIPAWMERHFGIDAERKRLNNADSPAVYWRLKLDGSGIPATVNHVFCSELTNSYGMFHIDAITDDPLNPVSSTNVVEYGLNGITITPRKDPAITDDPLNPVSSTNVVEYGLNGITITPRKDPITGQITSVTLRWLVVYRYNLLPDDPIIRQELENIRPILNGDLITSAVCGYLQESQQPSPQSD</sequence>
<dbReference type="Proteomes" id="UP000018817">
    <property type="component" value="Unassembled WGS sequence"/>
</dbReference>
<gene>
    <name evidence="2" type="ORF">PPTG_17270</name>
</gene>
<evidence type="ECO:0000313" key="3">
    <source>
        <dbReference type="Proteomes" id="UP000018817"/>
    </source>
</evidence>
<dbReference type="RefSeq" id="XP_008913710.1">
    <property type="nucleotide sequence ID" value="XM_008915462.1"/>
</dbReference>
<dbReference type="VEuPathDB" id="FungiDB:PPTG_17270"/>
<name>W2PL24_PHYN3</name>
<feature type="region of interest" description="Disordered" evidence="1">
    <location>
        <begin position="1"/>
        <end position="62"/>
    </location>
</feature>
<feature type="region of interest" description="Disordered" evidence="1">
    <location>
        <begin position="92"/>
        <end position="113"/>
    </location>
</feature>
<protein>
    <submittedName>
        <fullName evidence="2">Uncharacterized protein</fullName>
    </submittedName>
</protein>
<reference evidence="2 3" key="2">
    <citation type="submission" date="2013-11" db="EMBL/GenBank/DDBJ databases">
        <title>The Genome Sequence of Phytophthora parasitica INRA-310.</title>
        <authorList>
            <consortium name="The Broad Institute Genomics Platform"/>
            <person name="Russ C."/>
            <person name="Tyler B."/>
            <person name="Panabieres F."/>
            <person name="Shan W."/>
            <person name="Tripathy S."/>
            <person name="Grunwald N."/>
            <person name="Machado M."/>
            <person name="Johnson C.S."/>
            <person name="Arredondo F."/>
            <person name="Hong C."/>
            <person name="Coffey M."/>
            <person name="Young S.K."/>
            <person name="Zeng Q."/>
            <person name="Gargeya S."/>
            <person name="Fitzgerald M."/>
            <person name="Abouelleil A."/>
            <person name="Alvarado L."/>
            <person name="Chapman S.B."/>
            <person name="Gainer-Dewar J."/>
            <person name="Goldberg J."/>
            <person name="Griggs A."/>
            <person name="Gujja S."/>
            <person name="Hansen M."/>
            <person name="Howarth C."/>
            <person name="Imamovic A."/>
            <person name="Ireland A."/>
            <person name="Larimer J."/>
            <person name="McCowan C."/>
            <person name="Murphy C."/>
            <person name="Pearson M."/>
            <person name="Poon T.W."/>
            <person name="Priest M."/>
            <person name="Roberts A."/>
            <person name="Saif S."/>
            <person name="Shea T."/>
            <person name="Sykes S."/>
            <person name="Wortman J."/>
            <person name="Nusbaum C."/>
            <person name="Birren B."/>
        </authorList>
    </citation>
    <scope>NUCLEOTIDE SEQUENCE [LARGE SCALE GENOMIC DNA]</scope>
    <source>
        <strain evidence="2 3">INRA-310</strain>
    </source>
</reference>
<dbReference type="AlphaFoldDB" id="W2PL24"/>
<evidence type="ECO:0000256" key="1">
    <source>
        <dbReference type="SAM" id="MobiDB-lite"/>
    </source>
</evidence>